<evidence type="ECO:0000256" key="1">
    <source>
        <dbReference type="ARBA" id="ARBA00001633"/>
    </source>
</evidence>
<dbReference type="InterPro" id="IPR001468">
    <property type="entry name" value="Indole-3-GlycerolPSynthase_CS"/>
</dbReference>
<evidence type="ECO:0000256" key="5">
    <source>
        <dbReference type="ARBA" id="ARBA00022822"/>
    </source>
</evidence>
<dbReference type="CDD" id="cd00331">
    <property type="entry name" value="IGPS"/>
    <property type="match status" value="1"/>
</dbReference>
<dbReference type="EMBL" id="NVUU01000022">
    <property type="protein sequence ID" value="PCI95353.1"/>
    <property type="molecule type" value="Genomic_DNA"/>
</dbReference>
<evidence type="ECO:0000313" key="10">
    <source>
        <dbReference type="EMBL" id="PCI95353.1"/>
    </source>
</evidence>
<dbReference type="GO" id="GO:0000162">
    <property type="term" value="P:L-tryptophan biosynthetic process"/>
    <property type="evidence" value="ECO:0007669"/>
    <property type="project" value="UniProtKB-UniRule"/>
</dbReference>
<dbReference type="GO" id="GO:0004640">
    <property type="term" value="F:phosphoribosylanthranilate isomerase activity"/>
    <property type="evidence" value="ECO:0007669"/>
    <property type="project" value="TreeGrafter"/>
</dbReference>
<dbReference type="UniPathway" id="UPA00035">
    <property type="reaction ID" value="UER00043"/>
</dbReference>
<evidence type="ECO:0000256" key="7">
    <source>
        <dbReference type="ARBA" id="ARBA00023239"/>
    </source>
</evidence>
<evidence type="ECO:0000256" key="6">
    <source>
        <dbReference type="ARBA" id="ARBA00023141"/>
    </source>
</evidence>
<dbReference type="SUPFAM" id="SSF51366">
    <property type="entry name" value="Ribulose-phoshate binding barrel"/>
    <property type="match status" value="1"/>
</dbReference>
<keyword evidence="7 8" id="KW-0456">Lyase</keyword>
<reference evidence="11" key="1">
    <citation type="submission" date="2017-08" db="EMBL/GenBank/DDBJ databases">
        <title>A dynamic microbial community with high functional redundancy inhabits the cold, oxic subseafloor aquifer.</title>
        <authorList>
            <person name="Tully B.J."/>
            <person name="Wheat C.G."/>
            <person name="Glazer B.T."/>
            <person name="Huber J.A."/>
        </authorList>
    </citation>
    <scope>NUCLEOTIDE SEQUENCE [LARGE SCALE GENOMIC DNA]</scope>
</reference>
<keyword evidence="5 8" id="KW-0822">Tryptophan biosynthesis</keyword>
<comment type="catalytic activity">
    <reaction evidence="1 8">
        <text>1-(2-carboxyphenylamino)-1-deoxy-D-ribulose 5-phosphate + H(+) = (1S,2R)-1-C-(indol-3-yl)glycerol 3-phosphate + CO2 + H2O</text>
        <dbReference type="Rhea" id="RHEA:23476"/>
        <dbReference type="ChEBI" id="CHEBI:15377"/>
        <dbReference type="ChEBI" id="CHEBI:15378"/>
        <dbReference type="ChEBI" id="CHEBI:16526"/>
        <dbReference type="ChEBI" id="CHEBI:58613"/>
        <dbReference type="ChEBI" id="CHEBI:58866"/>
        <dbReference type="EC" id="4.1.1.48"/>
    </reaction>
</comment>
<dbReference type="EC" id="4.1.1.48" evidence="8"/>
<comment type="caution">
    <text evidence="10">The sequence shown here is derived from an EMBL/GenBank/DDBJ whole genome shotgun (WGS) entry which is preliminary data.</text>
</comment>
<dbReference type="AlphaFoldDB" id="A0A2A4YKI9"/>
<dbReference type="HAMAP" id="MF_00134_A">
    <property type="entry name" value="IGPS_A"/>
    <property type="match status" value="1"/>
</dbReference>
<comment type="similarity">
    <text evidence="8">Belongs to the TrpC family.</text>
</comment>
<dbReference type="PANTHER" id="PTHR22854:SF2">
    <property type="entry name" value="INDOLE-3-GLYCEROL-PHOSPHATE SYNTHASE"/>
    <property type="match status" value="1"/>
</dbReference>
<evidence type="ECO:0000256" key="4">
    <source>
        <dbReference type="ARBA" id="ARBA00022793"/>
    </source>
</evidence>
<comment type="pathway">
    <text evidence="2 8">Amino-acid biosynthesis; L-tryptophan biosynthesis; L-tryptophan from chorismate: step 4/5.</text>
</comment>
<dbReference type="NCBIfam" id="NF001377">
    <property type="entry name" value="PRK00278.2-4"/>
    <property type="match status" value="1"/>
</dbReference>
<feature type="domain" description="Indole-3-glycerol phosphate synthase" evidence="9">
    <location>
        <begin position="4"/>
        <end position="258"/>
    </location>
</feature>
<evidence type="ECO:0000256" key="8">
    <source>
        <dbReference type="HAMAP-Rule" id="MF_00134"/>
    </source>
</evidence>
<name>A0A2A4YKI9_UNCAE</name>
<dbReference type="HAMAP" id="MF_00134_B">
    <property type="entry name" value="IGPS_B"/>
    <property type="match status" value="1"/>
</dbReference>
<evidence type="ECO:0000256" key="2">
    <source>
        <dbReference type="ARBA" id="ARBA00004696"/>
    </source>
</evidence>
<protein>
    <recommendedName>
        <fullName evidence="8">Indole-3-glycerol phosphate synthase</fullName>
        <shortName evidence="8">IGPS</shortName>
        <ecNumber evidence="8">4.1.1.48</ecNumber>
    </recommendedName>
</protein>
<keyword evidence="6 8" id="KW-0057">Aromatic amino acid biosynthesis</keyword>
<organism evidence="10 11">
    <name type="scientific">Aerophobetes bacterium</name>
    <dbReference type="NCBI Taxonomy" id="2030807"/>
    <lineage>
        <taxon>Bacteria</taxon>
        <taxon>Candidatus Aerophobota</taxon>
    </lineage>
</organism>
<keyword evidence="3 8" id="KW-0028">Amino-acid biosynthesis</keyword>
<proteinExistence type="inferred from homology"/>
<evidence type="ECO:0000256" key="3">
    <source>
        <dbReference type="ARBA" id="ARBA00022605"/>
    </source>
</evidence>
<dbReference type="Gene3D" id="3.20.20.70">
    <property type="entry name" value="Aldolase class I"/>
    <property type="match status" value="1"/>
</dbReference>
<dbReference type="InterPro" id="IPR011060">
    <property type="entry name" value="RibuloseP-bd_barrel"/>
</dbReference>
<gene>
    <name evidence="8" type="primary">trpC</name>
    <name evidence="10" type="ORF">COB11_02435</name>
</gene>
<evidence type="ECO:0000313" key="11">
    <source>
        <dbReference type="Proteomes" id="UP000217838"/>
    </source>
</evidence>
<dbReference type="PANTHER" id="PTHR22854">
    <property type="entry name" value="TRYPTOPHAN BIOSYNTHESIS PROTEIN"/>
    <property type="match status" value="1"/>
</dbReference>
<keyword evidence="4 8" id="KW-0210">Decarboxylase</keyword>
<dbReference type="InterPro" id="IPR013798">
    <property type="entry name" value="Indole-3-glycerol_P_synth_dom"/>
</dbReference>
<dbReference type="FunFam" id="3.20.20.70:FF:000024">
    <property type="entry name" value="Indole-3-glycerol phosphate synthase"/>
    <property type="match status" value="1"/>
</dbReference>
<dbReference type="Pfam" id="PF00218">
    <property type="entry name" value="IGPS"/>
    <property type="match status" value="1"/>
</dbReference>
<dbReference type="InterPro" id="IPR045186">
    <property type="entry name" value="Indole-3-glycerol_P_synth"/>
</dbReference>
<dbReference type="PROSITE" id="PS00614">
    <property type="entry name" value="IGPS"/>
    <property type="match status" value="1"/>
</dbReference>
<dbReference type="GO" id="GO:0004425">
    <property type="term" value="F:indole-3-glycerol-phosphate synthase activity"/>
    <property type="evidence" value="ECO:0007669"/>
    <property type="project" value="UniProtKB-UniRule"/>
</dbReference>
<accession>A0A2A4YKI9</accession>
<sequence>MTILDKVLIHKQREIEKLHDREKAGELPEITAYLKGKMVDAPHSFKKAMEEKPFNIIAEIKRCSPSRGEIAKIENPEKLAKQYELGGASALSILTDRKYFGGSIEDIRKVRQVVKIPILRKDFIMDKIQIAESASEGASCILLIVKALKEETKDLFDFATSIGMDVLVEIHNTVELELAIDIKTEIIGVNNRNLETFQTDLEASLKLAPIIPNHMVRIAESAIFNEDDIKRVKEAGYNGALVGQALIESENPRHLIREFLKAAEDE</sequence>
<dbReference type="InterPro" id="IPR013785">
    <property type="entry name" value="Aldolase_TIM"/>
</dbReference>
<dbReference type="Proteomes" id="UP000217838">
    <property type="component" value="Unassembled WGS sequence"/>
</dbReference>
<evidence type="ECO:0000259" key="9">
    <source>
        <dbReference type="Pfam" id="PF00218"/>
    </source>
</evidence>